<dbReference type="SMART" id="SM00347">
    <property type="entry name" value="HTH_MARR"/>
    <property type="match status" value="1"/>
</dbReference>
<dbReference type="PANTHER" id="PTHR42756">
    <property type="entry name" value="TRANSCRIPTIONAL REGULATOR, MARR"/>
    <property type="match status" value="1"/>
</dbReference>
<dbReference type="GO" id="GO:0003700">
    <property type="term" value="F:DNA-binding transcription factor activity"/>
    <property type="evidence" value="ECO:0007669"/>
    <property type="project" value="InterPro"/>
</dbReference>
<evidence type="ECO:0000313" key="5">
    <source>
        <dbReference type="EMBL" id="MBS3650305.1"/>
    </source>
</evidence>
<evidence type="ECO:0000256" key="1">
    <source>
        <dbReference type="ARBA" id="ARBA00023015"/>
    </source>
</evidence>
<dbReference type="InterPro" id="IPR000835">
    <property type="entry name" value="HTH_MarR-typ"/>
</dbReference>
<keyword evidence="1" id="KW-0805">Transcription regulation</keyword>
<evidence type="ECO:0000256" key="2">
    <source>
        <dbReference type="ARBA" id="ARBA00023125"/>
    </source>
</evidence>
<gene>
    <name evidence="5" type="ORF">KEU06_16950</name>
</gene>
<comment type="caution">
    <text evidence="5">The sequence shown here is derived from an EMBL/GenBank/DDBJ whole genome shotgun (WGS) entry which is preliminary data.</text>
</comment>
<dbReference type="SUPFAM" id="SSF46785">
    <property type="entry name" value="Winged helix' DNA-binding domain"/>
    <property type="match status" value="1"/>
</dbReference>
<dbReference type="PROSITE" id="PS01117">
    <property type="entry name" value="HTH_MARR_1"/>
    <property type="match status" value="1"/>
</dbReference>
<sequence>MLLMKSGGTIPLGILIHHAARLMQKRFELRAADYGLSSAQWRLLVRLIKDEGVAQKRLAELLEIEPISVSRLLDRMEEGGWIERRASSEDRRVRMVFATEKARGAFGKVKEVAGTIYDEALAGLSEAERKTLVHALETIVANLADGEPVCGAPGRDDATAARETN</sequence>
<dbReference type="InterPro" id="IPR036388">
    <property type="entry name" value="WH-like_DNA-bd_sf"/>
</dbReference>
<evidence type="ECO:0000259" key="4">
    <source>
        <dbReference type="PROSITE" id="PS50995"/>
    </source>
</evidence>
<name>A0A942E3B3_9HYPH</name>
<keyword evidence="6" id="KW-1185">Reference proteome</keyword>
<dbReference type="AlphaFoldDB" id="A0A942E3B3"/>
<dbReference type="PROSITE" id="PS50995">
    <property type="entry name" value="HTH_MARR_2"/>
    <property type="match status" value="1"/>
</dbReference>
<keyword evidence="2" id="KW-0238">DNA-binding</keyword>
<evidence type="ECO:0000313" key="6">
    <source>
        <dbReference type="Proteomes" id="UP000680348"/>
    </source>
</evidence>
<organism evidence="5 6">
    <name type="scientific">Pseudaminobacter soli</name>
    <name type="common">ex Zhang et al. 2022</name>
    <dbReference type="NCBI Taxonomy" id="2831468"/>
    <lineage>
        <taxon>Bacteria</taxon>
        <taxon>Pseudomonadati</taxon>
        <taxon>Pseudomonadota</taxon>
        <taxon>Alphaproteobacteria</taxon>
        <taxon>Hyphomicrobiales</taxon>
        <taxon>Phyllobacteriaceae</taxon>
        <taxon>Pseudaminobacter</taxon>
    </lineage>
</organism>
<reference evidence="5" key="1">
    <citation type="submission" date="2021-04" db="EMBL/GenBank/DDBJ databases">
        <title>Pseudaminobacter soli sp. nov., isolated from paddy soil contaminated by heavy metals.</title>
        <authorList>
            <person name="Zhang K."/>
        </authorList>
    </citation>
    <scope>NUCLEOTIDE SEQUENCE</scope>
    <source>
        <strain evidence="5">19-2017</strain>
    </source>
</reference>
<dbReference type="InterPro" id="IPR023187">
    <property type="entry name" value="Tscrpt_reg_MarR-type_CS"/>
</dbReference>
<dbReference type="InterPro" id="IPR036390">
    <property type="entry name" value="WH_DNA-bd_sf"/>
</dbReference>
<keyword evidence="3" id="KW-0804">Transcription</keyword>
<protein>
    <submittedName>
        <fullName evidence="5">MarR family transcriptional regulator</fullName>
    </submittedName>
</protein>
<dbReference type="Gene3D" id="1.10.10.10">
    <property type="entry name" value="Winged helix-like DNA-binding domain superfamily/Winged helix DNA-binding domain"/>
    <property type="match status" value="1"/>
</dbReference>
<accession>A0A942E3B3</accession>
<feature type="domain" description="HTH marR-type" evidence="4">
    <location>
        <begin position="9"/>
        <end position="141"/>
    </location>
</feature>
<dbReference type="GO" id="GO:0003677">
    <property type="term" value="F:DNA binding"/>
    <property type="evidence" value="ECO:0007669"/>
    <property type="project" value="UniProtKB-KW"/>
</dbReference>
<dbReference type="PANTHER" id="PTHR42756:SF1">
    <property type="entry name" value="TRANSCRIPTIONAL REPRESSOR OF EMRAB OPERON"/>
    <property type="match status" value="1"/>
</dbReference>
<dbReference type="EMBL" id="JAGWCR010000009">
    <property type="protein sequence ID" value="MBS3650305.1"/>
    <property type="molecule type" value="Genomic_DNA"/>
</dbReference>
<dbReference type="Pfam" id="PF12802">
    <property type="entry name" value="MarR_2"/>
    <property type="match status" value="1"/>
</dbReference>
<dbReference type="PRINTS" id="PR00598">
    <property type="entry name" value="HTHMARR"/>
</dbReference>
<dbReference type="Proteomes" id="UP000680348">
    <property type="component" value="Unassembled WGS sequence"/>
</dbReference>
<proteinExistence type="predicted"/>
<evidence type="ECO:0000256" key="3">
    <source>
        <dbReference type="ARBA" id="ARBA00023163"/>
    </source>
</evidence>